<dbReference type="Proteomes" id="UP000191933">
    <property type="component" value="Unassembled WGS sequence"/>
</dbReference>
<keyword evidence="2" id="KW-1185">Reference proteome</keyword>
<comment type="caution">
    <text evidence="1">The sequence shown here is derived from an EMBL/GenBank/DDBJ whole genome shotgun (WGS) entry which is preliminary data.</text>
</comment>
<name>A0A9W5B526_9HYPH</name>
<reference evidence="1 2" key="1">
    <citation type="submission" date="2016-01" db="EMBL/GenBank/DDBJ databases">
        <authorList>
            <person name="Regsiter A."/>
            <person name="william w."/>
        </authorList>
    </citation>
    <scope>NUCLEOTIDE SEQUENCE [LARGE SCALE GENOMIC DNA]</scope>
    <source>
        <strain evidence="1 2">CFBP 5494</strain>
    </source>
</reference>
<sequence length="82" mass="8979">MGAEQREIYAISVHSRAELTVVTGENTGVSADHGCLWKTGGILRVSGDAVFSSHEKHGCVRNVPSRMATILQPEAWAIRFRE</sequence>
<accession>A0A9W5B526</accession>
<organism evidence="1 2">
    <name type="scientific">Agrobacterium genomosp. 2 str. CFBP 5494</name>
    <dbReference type="NCBI Taxonomy" id="1183436"/>
    <lineage>
        <taxon>Bacteria</taxon>
        <taxon>Pseudomonadati</taxon>
        <taxon>Pseudomonadota</taxon>
        <taxon>Alphaproteobacteria</taxon>
        <taxon>Hyphomicrobiales</taxon>
        <taxon>Rhizobiaceae</taxon>
        <taxon>Rhizobium/Agrobacterium group</taxon>
        <taxon>Agrobacterium</taxon>
        <taxon>Agrobacterium tumefaciens complex</taxon>
    </lineage>
</organism>
<dbReference type="AlphaFoldDB" id="A0A9W5B526"/>
<protein>
    <submittedName>
        <fullName evidence="1">Uncharacterized protein</fullName>
    </submittedName>
</protein>
<dbReference type="EMBL" id="FBVY01000035">
    <property type="protein sequence ID" value="CUW98894.1"/>
    <property type="molecule type" value="Genomic_DNA"/>
</dbReference>
<evidence type="ECO:0000313" key="1">
    <source>
        <dbReference type="EMBL" id="CUW98894.1"/>
    </source>
</evidence>
<evidence type="ECO:0000313" key="2">
    <source>
        <dbReference type="Proteomes" id="UP000191933"/>
    </source>
</evidence>
<proteinExistence type="predicted"/>
<gene>
    <name evidence="1" type="ORF">AGR2A_Lc60167</name>
</gene>